<evidence type="ECO:0000256" key="3">
    <source>
        <dbReference type="ARBA" id="ARBA00022816"/>
    </source>
</evidence>
<dbReference type="GO" id="GO:0006606">
    <property type="term" value="P:protein import into nucleus"/>
    <property type="evidence" value="ECO:0007669"/>
    <property type="project" value="TreeGrafter"/>
</dbReference>
<dbReference type="GO" id="GO:0000055">
    <property type="term" value="P:ribosomal large subunit export from nucleus"/>
    <property type="evidence" value="ECO:0007669"/>
    <property type="project" value="InterPro"/>
</dbReference>
<dbReference type="Proteomes" id="UP000187283">
    <property type="component" value="Unassembled WGS sequence"/>
</dbReference>
<dbReference type="OrthoDB" id="341482at2759"/>
<dbReference type="InterPro" id="IPR037700">
    <property type="entry name" value="NUP88/NUP82"/>
</dbReference>
<dbReference type="STRING" id="133412.A0A1R1X3N9"/>
<keyword evidence="6" id="KW-0906">Nuclear pore complex</keyword>
<keyword evidence="5" id="KW-0811">Translocation</keyword>
<sequence>MSNYMSLDLKDWFNYIGENGIFKSNLADTINNTTEPKLAIRKKIVAINSFLIVATDNEIRLLDLIQIKKTVYMNFDKSEFTTDKKLTEKDIYIKSLEKITSLIKDVPYLTILELDSQDEIIQISINNSKRMMAILTQRGVLAFSFDVSIWEKSLLHFNSIYFSNGISNEIKTNNYKLSNPKIIEISNKSKVLSDVAEILWHPLSSKDSHLVTLAKDGILSMYDVLLNAQIPEQEVHLNGINMDSAIGSRIAVSFTLGKENMDGWERVTAFVLTNDGDVYTASPFIPRECTIEKLWIENLLTSTEVEVEELKSDQYFVGKKLVCPPELQDAISSNEWVNSIFNMMSDLLQSSESDHDLDESDFLNIKIPHNMLKGVKFSGPFLQKPAPPEIYDDDDSDTISNSSESIIDDAYNIILINSHPVAMLAISYYGSKVNLFGIIEPIFPKWELKNPELTEIRSNKYPSLLTLESISFSENGKIYSGPILLTTSDVSTDTIFAQSPSGIYKLQTANWSTEFKKRIGGYLNTSSVIENQDTHNDNLEKLVTKLIKGNNSSAVDNSEISEYFSNLNINNNLTNNGNDKLKVVIECLLKLDHNIYTSLSQPIIGFAEIIDIYLSYSAAAIISSKNKIGLRKDVAIGFSMMLIEEELNLLSIQKTTEEKAKALKAALPSKKTASAEMDRLSKNKSEFDSNLESVSLDAMISSFNKFELSIPRFESGNGIDQVKKTEFINEDTLHVLGAFAAKVRFFIQKIVDSGDIMHQRLEMQLNEFEKQKNTVSELSDTLLVSSIDVYEKTLYRIIQLKSNQDSLLKRVELLLLNLSESQKNLSKNKELEFKNEVVSISKELNGDKDKNKISENTIVDRADIVTEIIAKMRNKADNVLRSFGNRVDEEVPERKKTAGYGYGDDFDSDPESEVIIDTEFFTSINTDISEL</sequence>
<evidence type="ECO:0000256" key="2">
    <source>
        <dbReference type="ARBA" id="ARBA00022448"/>
    </source>
</evidence>
<dbReference type="PANTHER" id="PTHR13257:SF0">
    <property type="entry name" value="NUCLEAR PORE COMPLEX PROTEIN NUP88"/>
    <property type="match status" value="1"/>
</dbReference>
<evidence type="ECO:0000256" key="4">
    <source>
        <dbReference type="ARBA" id="ARBA00022927"/>
    </source>
</evidence>
<accession>A0A1R1X3N9</accession>
<evidence type="ECO:0000256" key="6">
    <source>
        <dbReference type="ARBA" id="ARBA00023132"/>
    </source>
</evidence>
<dbReference type="GO" id="GO:0005643">
    <property type="term" value="C:nuclear pore"/>
    <property type="evidence" value="ECO:0007669"/>
    <property type="project" value="UniProtKB-SubCell"/>
</dbReference>
<dbReference type="AlphaFoldDB" id="A0A1R1X3N9"/>
<keyword evidence="3" id="KW-0509">mRNA transport</keyword>
<keyword evidence="2" id="KW-0813">Transport</keyword>
<dbReference type="EMBL" id="LSSN01005530">
    <property type="protein sequence ID" value="OMJ09230.1"/>
    <property type="molecule type" value="Genomic_DNA"/>
</dbReference>
<dbReference type="GO" id="GO:0017056">
    <property type="term" value="F:structural constituent of nuclear pore"/>
    <property type="evidence" value="ECO:0007669"/>
    <property type="project" value="InterPro"/>
</dbReference>
<evidence type="ECO:0000256" key="1">
    <source>
        <dbReference type="ARBA" id="ARBA00004567"/>
    </source>
</evidence>
<reference evidence="8 9" key="1">
    <citation type="submission" date="2017-01" db="EMBL/GenBank/DDBJ databases">
        <authorList>
            <person name="Mah S.A."/>
            <person name="Swanson W.J."/>
            <person name="Moy G.W."/>
            <person name="Vacquier V.D."/>
        </authorList>
    </citation>
    <scope>NUCLEOTIDE SEQUENCE [LARGE SCALE GENOMIC DNA]</scope>
    <source>
        <strain evidence="8 9">GSMNP</strain>
    </source>
</reference>
<dbReference type="GO" id="GO:0006406">
    <property type="term" value="P:mRNA export from nucleus"/>
    <property type="evidence" value="ECO:0007669"/>
    <property type="project" value="TreeGrafter"/>
</dbReference>
<proteinExistence type="predicted"/>
<evidence type="ECO:0000256" key="5">
    <source>
        <dbReference type="ARBA" id="ARBA00023010"/>
    </source>
</evidence>
<protein>
    <submittedName>
        <fullName evidence="8">Nucleoporin nup82</fullName>
    </submittedName>
</protein>
<evidence type="ECO:0000256" key="7">
    <source>
        <dbReference type="ARBA" id="ARBA00023242"/>
    </source>
</evidence>
<comment type="subcellular location">
    <subcellularLocation>
        <location evidence="1">Nucleus</location>
        <location evidence="1">Nuclear pore complex</location>
    </subcellularLocation>
</comment>
<keyword evidence="4" id="KW-0653">Protein transport</keyword>
<organism evidence="8 9">
    <name type="scientific">Smittium culicis</name>
    <dbReference type="NCBI Taxonomy" id="133412"/>
    <lineage>
        <taxon>Eukaryota</taxon>
        <taxon>Fungi</taxon>
        <taxon>Fungi incertae sedis</taxon>
        <taxon>Zoopagomycota</taxon>
        <taxon>Kickxellomycotina</taxon>
        <taxon>Harpellomycetes</taxon>
        <taxon>Harpellales</taxon>
        <taxon>Legeriomycetaceae</taxon>
        <taxon>Smittium</taxon>
    </lineage>
</organism>
<dbReference type="GO" id="GO:0000056">
    <property type="term" value="P:ribosomal small subunit export from nucleus"/>
    <property type="evidence" value="ECO:0007669"/>
    <property type="project" value="InterPro"/>
</dbReference>
<dbReference type="PANTHER" id="PTHR13257">
    <property type="entry name" value="NUCLEOPORIN NUP84-RELATED"/>
    <property type="match status" value="1"/>
</dbReference>
<name>A0A1R1X3N9_9FUNG</name>
<gene>
    <name evidence="8" type="ORF">AYI70_g11036</name>
</gene>
<keyword evidence="7" id="KW-0539">Nucleus</keyword>
<keyword evidence="9" id="KW-1185">Reference proteome</keyword>
<evidence type="ECO:0000313" key="9">
    <source>
        <dbReference type="Proteomes" id="UP000187283"/>
    </source>
</evidence>
<evidence type="ECO:0000313" key="8">
    <source>
        <dbReference type="EMBL" id="OMJ09230.1"/>
    </source>
</evidence>
<comment type="caution">
    <text evidence="8">The sequence shown here is derived from an EMBL/GenBank/DDBJ whole genome shotgun (WGS) entry which is preliminary data.</text>
</comment>